<feature type="compositionally biased region" description="Basic and acidic residues" evidence="1">
    <location>
        <begin position="111"/>
        <end position="125"/>
    </location>
</feature>
<gene>
    <name evidence="3" type="ORF">EKO04_002593</name>
</gene>
<reference evidence="3" key="1">
    <citation type="submission" date="2018-12" db="EMBL/GenBank/DDBJ databases">
        <authorList>
            <person name="Syme R.A."/>
            <person name="Farfan-Caceres L."/>
            <person name="Lichtenzveig J."/>
        </authorList>
    </citation>
    <scope>NUCLEOTIDE SEQUENCE</scope>
    <source>
        <strain evidence="3">Al4</strain>
    </source>
</reference>
<evidence type="ECO:0000313" key="4">
    <source>
        <dbReference type="Proteomes" id="UP000651452"/>
    </source>
</evidence>
<dbReference type="Proteomes" id="UP000651452">
    <property type="component" value="Unassembled WGS sequence"/>
</dbReference>
<evidence type="ECO:0000313" key="3">
    <source>
        <dbReference type="EMBL" id="KAF9699556.1"/>
    </source>
</evidence>
<name>A0A8H7J9K6_9PLEO</name>
<evidence type="ECO:0000256" key="2">
    <source>
        <dbReference type="SAM" id="Phobius"/>
    </source>
</evidence>
<proteinExistence type="predicted"/>
<keyword evidence="2" id="KW-0472">Membrane</keyword>
<accession>A0A8H7J9K6</accession>
<feature type="transmembrane region" description="Helical" evidence="2">
    <location>
        <begin position="280"/>
        <end position="301"/>
    </location>
</feature>
<reference evidence="3" key="2">
    <citation type="submission" date="2020-09" db="EMBL/GenBank/DDBJ databases">
        <title>Reference genome assembly for Australian Ascochyta lentis isolate Al4.</title>
        <authorList>
            <person name="Lee R.C."/>
            <person name="Farfan-Caceres L.M."/>
            <person name="Debler J.W."/>
            <person name="Williams A.H."/>
            <person name="Henares B.M."/>
        </authorList>
    </citation>
    <scope>NUCLEOTIDE SEQUENCE</scope>
    <source>
        <strain evidence="3">Al4</strain>
    </source>
</reference>
<feature type="compositionally biased region" description="Basic residues" evidence="1">
    <location>
        <begin position="38"/>
        <end position="54"/>
    </location>
</feature>
<protein>
    <submittedName>
        <fullName evidence="3">Uncharacterized protein</fullName>
    </submittedName>
</protein>
<keyword evidence="2" id="KW-0812">Transmembrane</keyword>
<feature type="compositionally biased region" description="Basic residues" evidence="1">
    <location>
        <begin position="101"/>
        <end position="110"/>
    </location>
</feature>
<evidence type="ECO:0000256" key="1">
    <source>
        <dbReference type="SAM" id="MobiDB-lite"/>
    </source>
</evidence>
<keyword evidence="4" id="KW-1185">Reference proteome</keyword>
<dbReference type="EMBL" id="RZGK01000004">
    <property type="protein sequence ID" value="KAF9699556.1"/>
    <property type="molecule type" value="Genomic_DNA"/>
</dbReference>
<keyword evidence="2" id="KW-1133">Transmembrane helix</keyword>
<comment type="caution">
    <text evidence="3">The sequence shown here is derived from an EMBL/GenBank/DDBJ whole genome shotgun (WGS) entry which is preliminary data.</text>
</comment>
<dbReference type="OrthoDB" id="5419542at2759"/>
<feature type="region of interest" description="Disordered" evidence="1">
    <location>
        <begin position="1"/>
        <end position="141"/>
    </location>
</feature>
<dbReference type="AlphaFoldDB" id="A0A8H7J9K6"/>
<sequence>MDSLYLHSGYSRPLRPNLYDRESRPSIRVSSDPDSSSRRAHLHKRKSSHRHHHHHDDEHRRHSSTRHHAKEVVQSALQPPTSFGDLLKQARGSKDSSPSHSRSHSRRRSPKTRETGEQQRKRDDAGLTIPPSRPLRPEEIEREARRVEARERNLRTVLQSLSDQSLKTSRQLDDTYYSILEKVSTLRQTIGTLQELCGLTKDLHGNFETDAQELLDDVQGQFESANSFDTQQKQLTALEERIRIGKEKADTLTTRLAAAKERVDARAKSEAQWESSTNRWWQYFGGILISIISLVVLLVVFHHLRPTHVDMNPKPTLDSTIEARIRAAPIPDMAKKDILELATSVPTVELKRSAVPSSAEAGDRLFRAFDEL</sequence>
<organism evidence="3 4">
    <name type="scientific">Ascochyta lentis</name>
    <dbReference type="NCBI Taxonomy" id="205686"/>
    <lineage>
        <taxon>Eukaryota</taxon>
        <taxon>Fungi</taxon>
        <taxon>Dikarya</taxon>
        <taxon>Ascomycota</taxon>
        <taxon>Pezizomycotina</taxon>
        <taxon>Dothideomycetes</taxon>
        <taxon>Pleosporomycetidae</taxon>
        <taxon>Pleosporales</taxon>
        <taxon>Pleosporineae</taxon>
        <taxon>Didymellaceae</taxon>
        <taxon>Ascochyta</taxon>
    </lineage>
</organism>